<sequence length="90" mass="10445">MLFERLHIGDVARPLLSDGPAHRLERFERLLADFHLLTDYAWRRGPDDPITYSGSQHCVNPFANFEAAWRARKRHSEVQQDAVSIDRSLT</sequence>
<proteinExistence type="predicted"/>
<dbReference type="EMBL" id="LYBW01000063">
    <property type="protein sequence ID" value="ODR88844.1"/>
    <property type="molecule type" value="Genomic_DNA"/>
</dbReference>
<comment type="caution">
    <text evidence="1">The sequence shown here is derived from an EMBL/GenBank/DDBJ whole genome shotgun (WGS) entry which is preliminary data.</text>
</comment>
<protein>
    <submittedName>
        <fullName evidence="1">Uncharacterized protein</fullName>
    </submittedName>
</protein>
<keyword evidence="2" id="KW-1185">Reference proteome</keyword>
<gene>
    <name evidence="1" type="ORF">A8M32_23930</name>
</gene>
<organism evidence="1 2">
    <name type="scientific">Sinorhizobium alkalisoli</name>
    <dbReference type="NCBI Taxonomy" id="1752398"/>
    <lineage>
        <taxon>Bacteria</taxon>
        <taxon>Pseudomonadati</taxon>
        <taxon>Pseudomonadota</taxon>
        <taxon>Alphaproteobacteria</taxon>
        <taxon>Hyphomicrobiales</taxon>
        <taxon>Rhizobiaceae</taxon>
        <taxon>Sinorhizobium/Ensifer group</taxon>
        <taxon>Sinorhizobium</taxon>
    </lineage>
</organism>
<dbReference type="AlphaFoldDB" id="A0A1E3V5E3"/>
<name>A0A1E3V5E3_9HYPH</name>
<evidence type="ECO:0000313" key="1">
    <source>
        <dbReference type="EMBL" id="ODR88844.1"/>
    </source>
</evidence>
<accession>A0A1E3V5E3</accession>
<dbReference type="RefSeq" id="WP_069460919.1">
    <property type="nucleotide sequence ID" value="NZ_CP034911.1"/>
</dbReference>
<dbReference type="OrthoDB" id="8089890at2"/>
<dbReference type="STRING" id="1752398.A8M32_23930"/>
<evidence type="ECO:0000313" key="2">
    <source>
        <dbReference type="Proteomes" id="UP000094342"/>
    </source>
</evidence>
<dbReference type="Proteomes" id="UP000094342">
    <property type="component" value="Unassembled WGS sequence"/>
</dbReference>
<reference evidence="2" key="1">
    <citation type="submission" date="2016-05" db="EMBL/GenBank/DDBJ databases">
        <authorList>
            <person name="Li Y."/>
        </authorList>
    </citation>
    <scope>NUCLEOTIDE SEQUENCE [LARGE SCALE GENOMIC DNA]</scope>
    <source>
        <strain evidence="2">YIC4027</strain>
    </source>
</reference>